<comment type="caution">
    <text evidence="2">The sequence shown here is derived from an EMBL/GenBank/DDBJ whole genome shotgun (WGS) entry which is preliminary data.</text>
</comment>
<dbReference type="SUPFAM" id="SSF53448">
    <property type="entry name" value="Nucleotide-diphospho-sugar transferases"/>
    <property type="match status" value="1"/>
</dbReference>
<evidence type="ECO:0000313" key="3">
    <source>
        <dbReference type="Proteomes" id="UP001234354"/>
    </source>
</evidence>
<dbReference type="InterPro" id="IPR029044">
    <property type="entry name" value="Nucleotide-diphossugar_trans"/>
</dbReference>
<dbReference type="EMBL" id="JAUTBB010000001">
    <property type="protein sequence ID" value="MDQ1120314.1"/>
    <property type="molecule type" value="Genomic_DNA"/>
</dbReference>
<evidence type="ECO:0000259" key="1">
    <source>
        <dbReference type="Pfam" id="PF00483"/>
    </source>
</evidence>
<dbReference type="InterPro" id="IPR050486">
    <property type="entry name" value="Mannose-1P_guanyltransferase"/>
</dbReference>
<dbReference type="AlphaFoldDB" id="A0AAW8GD11"/>
<dbReference type="Proteomes" id="UP001234354">
    <property type="component" value="Unassembled WGS sequence"/>
</dbReference>
<dbReference type="Gene3D" id="3.90.550.10">
    <property type="entry name" value="Spore Coat Polysaccharide Biosynthesis Protein SpsA, Chain A"/>
    <property type="match status" value="1"/>
</dbReference>
<dbReference type="CDD" id="cd06915">
    <property type="entry name" value="NTP_transferase_WcbM_like"/>
    <property type="match status" value="1"/>
</dbReference>
<dbReference type="InterPro" id="IPR005835">
    <property type="entry name" value="NTP_transferase_dom"/>
</dbReference>
<organism evidence="2 3">
    <name type="scientific">Pseudoxanthomonas winnipegensis</name>
    <dbReference type="NCBI Taxonomy" id="2480810"/>
    <lineage>
        <taxon>Bacteria</taxon>
        <taxon>Pseudomonadati</taxon>
        <taxon>Pseudomonadota</taxon>
        <taxon>Gammaproteobacteria</taxon>
        <taxon>Lysobacterales</taxon>
        <taxon>Lysobacteraceae</taxon>
        <taxon>Pseudoxanthomonas</taxon>
    </lineage>
</organism>
<protein>
    <submittedName>
        <fullName evidence="2">D-glycero-alpha-D-manno-heptose 1-phosphate guanylyltransferase</fullName>
        <ecNumber evidence="2">2.7.7.71</ecNumber>
    </submittedName>
</protein>
<dbReference type="PANTHER" id="PTHR22572">
    <property type="entry name" value="SUGAR-1-PHOSPHATE GUANYL TRANSFERASE"/>
    <property type="match status" value="1"/>
</dbReference>
<reference evidence="2" key="1">
    <citation type="submission" date="2023-07" db="EMBL/GenBank/DDBJ databases">
        <title>Functional and genomic diversity of the sorghum phyllosphere microbiome.</title>
        <authorList>
            <person name="Shade A."/>
        </authorList>
    </citation>
    <scope>NUCLEOTIDE SEQUENCE</scope>
    <source>
        <strain evidence="2">SORGH_AS_0908</strain>
    </source>
</reference>
<feature type="domain" description="Nucleotidyl transferase" evidence="1">
    <location>
        <begin position="12"/>
        <end position="233"/>
    </location>
</feature>
<name>A0AAW8GD11_9GAMM</name>
<sequence>MTKARMHLVDEAIVLVGGLGTRLRAEVPNLPKPLAPVAGRPFLAYILDNLARGGIRRVVLATGYLAELIEGAVGATWQGMDIVYSREPSALGTGGAVALARQQLRGDAVHLCNGDTFLHYAPAQLQACAQRQGLELAVALARVEDVGRYGAVELAGERVTAFREKGGNAPGYINAGSYFLGRKVLEALPSDRAFSFEIEVLQPAAMAHGIAGCTQTADFIDIGVPEDYRRAQALFREPRCG</sequence>
<evidence type="ECO:0000313" key="2">
    <source>
        <dbReference type="EMBL" id="MDQ1120314.1"/>
    </source>
</evidence>
<accession>A0AAW8GD11</accession>
<proteinExistence type="predicted"/>
<keyword evidence="2" id="KW-0808">Transferase</keyword>
<gene>
    <name evidence="2" type="ORF">QE383_002622</name>
</gene>
<dbReference type="EC" id="2.7.7.71" evidence="2"/>
<dbReference type="RefSeq" id="WP_306993697.1">
    <property type="nucleotide sequence ID" value="NZ_JAUTBB010000001.1"/>
</dbReference>
<keyword evidence="2" id="KW-0548">Nucleotidyltransferase</keyword>
<dbReference type="Pfam" id="PF00483">
    <property type="entry name" value="NTP_transferase"/>
    <property type="match status" value="1"/>
</dbReference>
<dbReference type="GO" id="GO:0016779">
    <property type="term" value="F:nucleotidyltransferase activity"/>
    <property type="evidence" value="ECO:0007669"/>
    <property type="project" value="UniProtKB-KW"/>
</dbReference>